<gene>
    <name evidence="2" type="ORF">BDV33DRAFT_197670</name>
</gene>
<dbReference type="EMBL" id="ML733391">
    <property type="protein sequence ID" value="KAB8226680.1"/>
    <property type="molecule type" value="Genomic_DNA"/>
</dbReference>
<proteinExistence type="predicted"/>
<dbReference type="Proteomes" id="UP000326799">
    <property type="component" value="Unassembled WGS sequence"/>
</dbReference>
<reference evidence="2 3" key="1">
    <citation type="submission" date="2019-04" db="EMBL/GenBank/DDBJ databases">
        <title>Fungal friends and foes A comparative genomics study of 23 Aspergillus species from section Flavi.</title>
        <authorList>
            <consortium name="DOE Joint Genome Institute"/>
            <person name="Kjaerbolling I."/>
            <person name="Vesth T.C."/>
            <person name="Frisvad J.C."/>
            <person name="Nybo J.L."/>
            <person name="Theobald S."/>
            <person name="Kildgaard S."/>
            <person name="Petersen T.I."/>
            <person name="Kuo A."/>
            <person name="Sato A."/>
            <person name="Lyhne E.K."/>
            <person name="Kogle M.E."/>
            <person name="Wiebenga A."/>
            <person name="Kun R.S."/>
            <person name="Lubbers R.J."/>
            <person name="Makela M.R."/>
            <person name="Barry K."/>
            <person name="Chovatia M."/>
            <person name="Clum A."/>
            <person name="Daum C."/>
            <person name="Haridas S."/>
            <person name="He G."/>
            <person name="LaButti K."/>
            <person name="Lipzen A."/>
            <person name="Mondo S."/>
            <person name="Pangilinan J."/>
            <person name="Riley R."/>
            <person name="Salamov A."/>
            <person name="Simmons B.A."/>
            <person name="Magnuson J.K."/>
            <person name="Henrissat B."/>
            <person name="Mortensen U.H."/>
            <person name="Larsen T.O."/>
            <person name="De vries R.P."/>
            <person name="Grigoriev I.V."/>
            <person name="Machida M."/>
            <person name="Baker S.E."/>
            <person name="Andersen M.R."/>
        </authorList>
    </citation>
    <scope>NUCLEOTIDE SEQUENCE [LARGE SCALE GENOMIC DNA]</scope>
    <source>
        <strain evidence="2 3">CBS 126849</strain>
    </source>
</reference>
<accession>A0A5N6FCY8</accession>
<feature type="signal peptide" evidence="1">
    <location>
        <begin position="1"/>
        <end position="17"/>
    </location>
</feature>
<protein>
    <recommendedName>
        <fullName evidence="4">AA1-like domain-containing protein</fullName>
    </recommendedName>
</protein>
<evidence type="ECO:0008006" key="4">
    <source>
        <dbReference type="Google" id="ProtNLM"/>
    </source>
</evidence>
<dbReference type="AlphaFoldDB" id="A0A5N6FCY8"/>
<keyword evidence="1" id="KW-0732">Signal</keyword>
<evidence type="ECO:0000256" key="1">
    <source>
        <dbReference type="SAM" id="SignalP"/>
    </source>
</evidence>
<keyword evidence="3" id="KW-1185">Reference proteome</keyword>
<name>A0A5N6FCY8_9EURO</name>
<sequence>MKFTAISLLMAASTTLASPVNVRSQPLKITGLTANASKLGDSNIQFSLTDPNYPDDTPADCFVKWSTNSTPPSDARCADNNYYIRLLGGVKDFDKFTIEIDRVSGPIEEIGQASFSEDAPGSKWECKENPLEGVLKRCSYNGVMEVKV</sequence>
<evidence type="ECO:0000313" key="2">
    <source>
        <dbReference type="EMBL" id="KAB8226680.1"/>
    </source>
</evidence>
<feature type="chain" id="PRO_5024847593" description="AA1-like domain-containing protein" evidence="1">
    <location>
        <begin position="18"/>
        <end position="148"/>
    </location>
</feature>
<evidence type="ECO:0000313" key="3">
    <source>
        <dbReference type="Proteomes" id="UP000326799"/>
    </source>
</evidence>
<organism evidence="2 3">
    <name type="scientific">Aspergillus novoparasiticus</name>
    <dbReference type="NCBI Taxonomy" id="986946"/>
    <lineage>
        <taxon>Eukaryota</taxon>
        <taxon>Fungi</taxon>
        <taxon>Dikarya</taxon>
        <taxon>Ascomycota</taxon>
        <taxon>Pezizomycotina</taxon>
        <taxon>Eurotiomycetes</taxon>
        <taxon>Eurotiomycetidae</taxon>
        <taxon>Eurotiales</taxon>
        <taxon>Aspergillaceae</taxon>
        <taxon>Aspergillus</taxon>
        <taxon>Aspergillus subgen. Circumdati</taxon>
    </lineage>
</organism>